<comment type="caution">
    <text evidence="2">The sequence shown here is derived from an EMBL/GenBank/DDBJ whole genome shotgun (WGS) entry which is preliminary data.</text>
</comment>
<feature type="region of interest" description="Disordered" evidence="1">
    <location>
        <begin position="1"/>
        <end position="35"/>
    </location>
</feature>
<sequence length="35" mass="3699">MERASLRFDALDGTMGVAGSGPKRPGHYRPGARLA</sequence>
<reference evidence="2 3" key="1">
    <citation type="submission" date="2020-08" db="EMBL/GenBank/DDBJ databases">
        <title>Genomic Encyclopedia of Type Strains, Phase IV (KMG-V): Genome sequencing to study the core and pangenomes of soil and plant-associated prokaryotes.</title>
        <authorList>
            <person name="Whitman W."/>
        </authorList>
    </citation>
    <scope>NUCLEOTIDE SEQUENCE [LARGE SCALE GENOMIC DNA]</scope>
    <source>
        <strain evidence="2 3">JPY162</strain>
    </source>
</reference>
<dbReference type="EMBL" id="JACHDE010000010">
    <property type="protein sequence ID" value="MBB5402944.1"/>
    <property type="molecule type" value="Genomic_DNA"/>
</dbReference>
<evidence type="ECO:0000256" key="1">
    <source>
        <dbReference type="SAM" id="MobiDB-lite"/>
    </source>
</evidence>
<dbReference type="Proteomes" id="UP000592820">
    <property type="component" value="Unassembled WGS sequence"/>
</dbReference>
<protein>
    <submittedName>
        <fullName evidence="2">Uncharacterized protein</fullName>
    </submittedName>
</protein>
<feature type="compositionally biased region" description="Basic and acidic residues" evidence="1">
    <location>
        <begin position="1"/>
        <end position="10"/>
    </location>
</feature>
<gene>
    <name evidence="2" type="ORF">HDG41_005030</name>
</gene>
<proteinExistence type="predicted"/>
<evidence type="ECO:0000313" key="3">
    <source>
        <dbReference type="Proteomes" id="UP000592820"/>
    </source>
</evidence>
<dbReference type="AlphaFoldDB" id="A0A7W8P325"/>
<evidence type="ECO:0000313" key="2">
    <source>
        <dbReference type="EMBL" id="MBB5402944.1"/>
    </source>
</evidence>
<name>A0A7W8P325_9BURK</name>
<accession>A0A7W8P325</accession>
<organism evidence="2 3">
    <name type="scientific">Paraburkholderia youngii</name>
    <dbReference type="NCBI Taxonomy" id="2782701"/>
    <lineage>
        <taxon>Bacteria</taxon>
        <taxon>Pseudomonadati</taxon>
        <taxon>Pseudomonadota</taxon>
        <taxon>Betaproteobacteria</taxon>
        <taxon>Burkholderiales</taxon>
        <taxon>Burkholderiaceae</taxon>
        <taxon>Paraburkholderia</taxon>
    </lineage>
</organism>